<evidence type="ECO:0000256" key="5">
    <source>
        <dbReference type="SAM" id="Phobius"/>
    </source>
</evidence>
<reference evidence="7 8" key="1">
    <citation type="submission" date="2019-04" db="EMBL/GenBank/DDBJ databases">
        <authorList>
            <person name="Van Vliet M D."/>
        </authorList>
    </citation>
    <scope>NUCLEOTIDE SEQUENCE [LARGE SCALE GENOMIC DNA]</scope>
    <source>
        <strain evidence="7 8">F1</strain>
    </source>
</reference>
<keyword evidence="5" id="KW-0472">Membrane</keyword>
<organism evidence="7 8">
    <name type="scientific">Pontiella desulfatans</name>
    <dbReference type="NCBI Taxonomy" id="2750659"/>
    <lineage>
        <taxon>Bacteria</taxon>
        <taxon>Pseudomonadati</taxon>
        <taxon>Kiritimatiellota</taxon>
        <taxon>Kiritimatiellia</taxon>
        <taxon>Kiritimatiellales</taxon>
        <taxon>Pontiellaceae</taxon>
        <taxon>Pontiella</taxon>
    </lineage>
</organism>
<accession>A0A6C2TVQ7</accession>
<dbReference type="Pfam" id="PF00069">
    <property type="entry name" value="Pkinase"/>
    <property type="match status" value="1"/>
</dbReference>
<keyword evidence="3 7" id="KW-0418">Kinase</keyword>
<dbReference type="Gene3D" id="1.10.510.10">
    <property type="entry name" value="Transferase(Phosphotransferase) domain 1"/>
    <property type="match status" value="1"/>
</dbReference>
<dbReference type="RefSeq" id="WP_136077476.1">
    <property type="nucleotide sequence ID" value="NZ_CAAHFG010000001.1"/>
</dbReference>
<feature type="domain" description="Protein kinase" evidence="6">
    <location>
        <begin position="41"/>
        <end position="314"/>
    </location>
</feature>
<evidence type="ECO:0000313" key="8">
    <source>
        <dbReference type="Proteomes" id="UP000366872"/>
    </source>
</evidence>
<dbReference type="PROSITE" id="PS50011">
    <property type="entry name" value="PROTEIN_KINASE_DOM"/>
    <property type="match status" value="1"/>
</dbReference>
<protein>
    <submittedName>
        <fullName evidence="7">Serine/threonine-protein kinase PknB</fullName>
    </submittedName>
</protein>
<evidence type="ECO:0000256" key="1">
    <source>
        <dbReference type="ARBA" id="ARBA00022679"/>
    </source>
</evidence>
<evidence type="ECO:0000259" key="6">
    <source>
        <dbReference type="PROSITE" id="PS50011"/>
    </source>
</evidence>
<keyword evidence="5" id="KW-0812">Transmembrane</keyword>
<feature type="transmembrane region" description="Helical" evidence="5">
    <location>
        <begin position="342"/>
        <end position="362"/>
    </location>
</feature>
<keyword evidence="2" id="KW-0547">Nucleotide-binding</keyword>
<keyword evidence="4" id="KW-0067">ATP-binding</keyword>
<proteinExistence type="predicted"/>
<keyword evidence="5" id="KW-1133">Transmembrane helix</keyword>
<name>A0A6C2TVQ7_PONDE</name>
<dbReference type="Proteomes" id="UP000366872">
    <property type="component" value="Unassembled WGS sequence"/>
</dbReference>
<gene>
    <name evidence="7" type="primary">pknB</name>
    <name evidence="7" type="ORF">PDESU_00291</name>
</gene>
<dbReference type="InterPro" id="IPR000719">
    <property type="entry name" value="Prot_kinase_dom"/>
</dbReference>
<sequence>MTFKPDHRLIDAYEEATLLDEKGLEGLCPSYTELTEADTRYRDGELLGKGAVKEVYRTFNNHTKRWIAMARLRADRGAEFYDLFVHEAWLTASLSHPNIITVHDAGIDRDGRPFFTMDLKGKSNLADRATGKAAAGRRELLEIFMKVCDAVAYAHSRGVVHLDLKPENIQTDEFGEVLVCDWGLAKMVGETEEGEDEMPAALRPIDNMTLMGQIKGSLGYMSPEQVVPGSVKDHRSDIFALGCILHLILTGKPPFLGTQEEILKATRGAEMVPPRNRYPDRHIPAALEAVVLKATALAPDGRYASVPALRHEISNFLEGYSTLAEQPGFFREARLFITRNRLPAAIVLFSIVALSVVSVLFIQHLERQQRVTAIERERAELFETEAEVATTLYHDELERSEQERIDLARKLATSASDLKKLGIFVRPFETVREARKLVDSAYALNSDSANVQLQRFSLDCICLNFRDALADPVQPQSDLADYLLFAKAFPDFDFTEDHRPSTGQLHGFLERAREINPNRKALMERMVAYDYAARSVVENYAPVVEALLEYVNQRKSAAELDHHPEGSSLVLRSGQNIRLAIWDKWGSNECLLRFLPFRTFKAVVDGRFYPGDLQGLQVETLDLSECKTLVFNHPVDLPLLRKVVIRPGQIEAQTLRDSIHANGRFEIVEP</sequence>
<dbReference type="GO" id="GO:0005524">
    <property type="term" value="F:ATP binding"/>
    <property type="evidence" value="ECO:0007669"/>
    <property type="project" value="UniProtKB-KW"/>
</dbReference>
<evidence type="ECO:0000313" key="7">
    <source>
        <dbReference type="EMBL" id="VGO11745.1"/>
    </source>
</evidence>
<keyword evidence="1" id="KW-0808">Transferase</keyword>
<evidence type="ECO:0000256" key="2">
    <source>
        <dbReference type="ARBA" id="ARBA00022741"/>
    </source>
</evidence>
<dbReference type="AlphaFoldDB" id="A0A6C2TVQ7"/>
<dbReference type="PANTHER" id="PTHR43289">
    <property type="entry name" value="MITOGEN-ACTIVATED PROTEIN KINASE KINASE KINASE 20-RELATED"/>
    <property type="match status" value="1"/>
</dbReference>
<dbReference type="SUPFAM" id="SSF56112">
    <property type="entry name" value="Protein kinase-like (PK-like)"/>
    <property type="match status" value="1"/>
</dbReference>
<keyword evidence="8" id="KW-1185">Reference proteome</keyword>
<dbReference type="EMBL" id="CAAHFG010000001">
    <property type="protein sequence ID" value="VGO11745.1"/>
    <property type="molecule type" value="Genomic_DNA"/>
</dbReference>
<dbReference type="CDD" id="cd14014">
    <property type="entry name" value="STKc_PknB_like"/>
    <property type="match status" value="1"/>
</dbReference>
<dbReference type="InterPro" id="IPR011009">
    <property type="entry name" value="Kinase-like_dom_sf"/>
</dbReference>
<evidence type="ECO:0000256" key="4">
    <source>
        <dbReference type="ARBA" id="ARBA00022840"/>
    </source>
</evidence>
<dbReference type="Gene3D" id="3.30.200.20">
    <property type="entry name" value="Phosphorylase Kinase, domain 1"/>
    <property type="match status" value="1"/>
</dbReference>
<evidence type="ECO:0000256" key="3">
    <source>
        <dbReference type="ARBA" id="ARBA00022777"/>
    </source>
</evidence>
<dbReference type="PANTHER" id="PTHR43289:SF6">
    <property type="entry name" value="SERINE_THREONINE-PROTEIN KINASE NEKL-3"/>
    <property type="match status" value="1"/>
</dbReference>
<dbReference type="SMART" id="SM00220">
    <property type="entry name" value="S_TKc"/>
    <property type="match status" value="1"/>
</dbReference>
<dbReference type="GO" id="GO:0004674">
    <property type="term" value="F:protein serine/threonine kinase activity"/>
    <property type="evidence" value="ECO:0007669"/>
    <property type="project" value="TreeGrafter"/>
</dbReference>